<dbReference type="Proteomes" id="UP000705983">
    <property type="component" value="Unassembled WGS sequence"/>
</dbReference>
<keyword evidence="1" id="KW-0472">Membrane</keyword>
<dbReference type="InterPro" id="IPR052712">
    <property type="entry name" value="Acid_resist_chaperone_HdeD"/>
</dbReference>
<organism evidence="2 3">
    <name type="scientific">Flaviflexus equikiangi</name>
    <dbReference type="NCBI Taxonomy" id="2758573"/>
    <lineage>
        <taxon>Bacteria</taxon>
        <taxon>Bacillati</taxon>
        <taxon>Actinomycetota</taxon>
        <taxon>Actinomycetes</taxon>
        <taxon>Actinomycetales</taxon>
        <taxon>Actinomycetaceae</taxon>
        <taxon>Flaviflexus</taxon>
    </lineage>
</organism>
<evidence type="ECO:0000313" key="2">
    <source>
        <dbReference type="EMBL" id="MBM9433654.1"/>
    </source>
</evidence>
<dbReference type="Pfam" id="PF03729">
    <property type="entry name" value="DUF308"/>
    <property type="match status" value="2"/>
</dbReference>
<name>A0ABS2TG77_9ACTO</name>
<keyword evidence="1" id="KW-1133">Transmembrane helix</keyword>
<keyword evidence="3" id="KW-1185">Reference proteome</keyword>
<feature type="transmembrane region" description="Helical" evidence="1">
    <location>
        <begin position="34"/>
        <end position="57"/>
    </location>
</feature>
<dbReference type="InterPro" id="IPR005325">
    <property type="entry name" value="DUF308_memb"/>
</dbReference>
<evidence type="ECO:0000313" key="3">
    <source>
        <dbReference type="Proteomes" id="UP000705983"/>
    </source>
</evidence>
<feature type="transmembrane region" description="Helical" evidence="1">
    <location>
        <begin position="64"/>
        <end position="85"/>
    </location>
</feature>
<proteinExistence type="predicted"/>
<feature type="transmembrane region" description="Helical" evidence="1">
    <location>
        <begin position="9"/>
        <end position="28"/>
    </location>
</feature>
<feature type="transmembrane region" description="Helical" evidence="1">
    <location>
        <begin position="121"/>
        <end position="140"/>
    </location>
</feature>
<gene>
    <name evidence="2" type="ORF">JVW63_08080</name>
</gene>
<dbReference type="PANTHER" id="PTHR34989">
    <property type="entry name" value="PROTEIN HDED"/>
    <property type="match status" value="1"/>
</dbReference>
<evidence type="ECO:0000256" key="1">
    <source>
        <dbReference type="SAM" id="Phobius"/>
    </source>
</evidence>
<reference evidence="3" key="1">
    <citation type="submission" date="2021-02" db="EMBL/GenBank/DDBJ databases">
        <title>Leucobacter sp. CX169.</title>
        <authorList>
            <person name="Cheng Y."/>
        </authorList>
    </citation>
    <scope>NUCLEOTIDE SEQUENCE [LARGE SCALE GENOMIC DNA]</scope>
    <source>
        <strain evidence="3">JY899</strain>
    </source>
</reference>
<comment type="caution">
    <text evidence="2">The sequence shown here is derived from an EMBL/GenBank/DDBJ whole genome shotgun (WGS) entry which is preliminary data.</text>
</comment>
<dbReference type="PANTHER" id="PTHR34989:SF1">
    <property type="entry name" value="PROTEIN HDED"/>
    <property type="match status" value="1"/>
</dbReference>
<feature type="transmembrane region" description="Helical" evidence="1">
    <location>
        <begin position="146"/>
        <end position="167"/>
    </location>
</feature>
<feature type="transmembrane region" description="Helical" evidence="1">
    <location>
        <begin position="91"/>
        <end position="114"/>
    </location>
</feature>
<dbReference type="RefSeq" id="WP_187996847.1">
    <property type="nucleotide sequence ID" value="NZ_JACEXG010000004.1"/>
</dbReference>
<keyword evidence="1" id="KW-0812">Transmembrane</keyword>
<accession>A0ABS2TG77</accession>
<protein>
    <submittedName>
        <fullName evidence="2">DUF308 domain-containing protein</fullName>
    </submittedName>
</protein>
<dbReference type="EMBL" id="JAFFJS010000004">
    <property type="protein sequence ID" value="MBM9433654.1"/>
    <property type="molecule type" value="Genomic_DNA"/>
</dbReference>
<sequence>MFSFLSRSWWLPFASGIAAIIFGLLAIIMPGTTISLLLMLFAIFLIVQGAGLVWSAYKSEGLGSIALGATGVVLIVFAIWTLAATDSAAELLVTIMGIWALAIGVATALAGYGIRNRTDQWTLPLIGGIIMALAGILVIIKPWTGVAAIAITIGVGAILWGGLMASIGWSLKSILPGDEAPRK</sequence>